<gene>
    <name evidence="3" type="ORF">NCTC10327_00837</name>
</gene>
<dbReference type="AlphaFoldDB" id="A0A7Z9C9H1"/>
<evidence type="ECO:0008006" key="5">
    <source>
        <dbReference type="Google" id="ProtNLM"/>
    </source>
</evidence>
<keyword evidence="1" id="KW-0175">Coiled coil</keyword>
<organism evidence="3 4">
    <name type="scientific">Actinobaculum suis</name>
    <dbReference type="NCBI Taxonomy" id="1657"/>
    <lineage>
        <taxon>Bacteria</taxon>
        <taxon>Bacillati</taxon>
        <taxon>Actinomycetota</taxon>
        <taxon>Actinomycetes</taxon>
        <taxon>Actinomycetales</taxon>
        <taxon>Actinomycetaceae</taxon>
        <taxon>Actinobaculum</taxon>
    </lineage>
</organism>
<evidence type="ECO:0000313" key="3">
    <source>
        <dbReference type="EMBL" id="VDG76171.1"/>
    </source>
</evidence>
<dbReference type="RefSeq" id="WP_185933906.1">
    <property type="nucleotide sequence ID" value="NZ_UYIO01000001.1"/>
</dbReference>
<protein>
    <recommendedName>
        <fullName evidence="5">Scaffolding protein</fullName>
    </recommendedName>
</protein>
<evidence type="ECO:0000256" key="1">
    <source>
        <dbReference type="SAM" id="Coils"/>
    </source>
</evidence>
<name>A0A7Z9C9H1_9ACTO</name>
<feature type="coiled-coil region" evidence="1">
    <location>
        <begin position="75"/>
        <end position="145"/>
    </location>
</feature>
<feature type="compositionally biased region" description="Basic and acidic residues" evidence="2">
    <location>
        <begin position="53"/>
        <end position="71"/>
    </location>
</feature>
<evidence type="ECO:0000256" key="2">
    <source>
        <dbReference type="SAM" id="MobiDB-lite"/>
    </source>
</evidence>
<evidence type="ECO:0000313" key="4">
    <source>
        <dbReference type="Proteomes" id="UP000269974"/>
    </source>
</evidence>
<accession>A0A7Z9C9H1</accession>
<dbReference type="Proteomes" id="UP000269974">
    <property type="component" value="Unassembled WGS sequence"/>
</dbReference>
<feature type="region of interest" description="Disordered" evidence="2">
    <location>
        <begin position="1"/>
        <end position="71"/>
    </location>
</feature>
<dbReference type="EMBL" id="UYIO01000001">
    <property type="protein sequence ID" value="VDG76171.1"/>
    <property type="molecule type" value="Genomic_DNA"/>
</dbReference>
<comment type="caution">
    <text evidence="3">The sequence shown here is derived from an EMBL/GenBank/DDBJ whole genome shotgun (WGS) entry which is preliminary data.</text>
</comment>
<sequence length="237" mass="26037">MWKQKRLLAMVDGGPANTGGQTSETDGPAQEAPTPDQGPKPPHETPVEGAASDTHEKQGRDVPEDRTKEDLWAEVQKLRNENAKRRNEAKNAAHTYEQQLAEIAQTLGIATKEEDPTPEQLQDTITNLTSERDNATKQRDQAILENAVWKTATKTGADPTALLDSRSFLDSLKEIDPTNTDQLTAKISEAVKDNPRFATKTTDWGAYRTQAHSTAGRGEKDRNQVTIADALAARTNQ</sequence>
<reference evidence="3 4" key="1">
    <citation type="submission" date="2018-11" db="EMBL/GenBank/DDBJ databases">
        <authorList>
            <consortium name="Pathogen Informatics"/>
        </authorList>
    </citation>
    <scope>NUCLEOTIDE SEQUENCE [LARGE SCALE GENOMIC DNA]</scope>
    <source>
        <strain evidence="3 4">NCTC10327</strain>
    </source>
</reference>
<feature type="region of interest" description="Disordered" evidence="2">
    <location>
        <begin position="202"/>
        <end position="224"/>
    </location>
</feature>
<proteinExistence type="predicted"/>